<name>F2DMN1_HORVV</name>
<dbReference type="EnsemblPlants" id="HORVU.MOREX.r3.7HG0745790.1">
    <property type="protein sequence ID" value="HORVU.MOREX.r3.7HG0745790.1"/>
    <property type="gene ID" value="HORVU.MOREX.r3.7HG0745790"/>
</dbReference>
<keyword evidence="1" id="KW-0175">Coiled coil</keyword>
<dbReference type="Proteomes" id="UP000011116">
    <property type="component" value="Chromosome 7H"/>
</dbReference>
<reference evidence="4" key="4">
    <citation type="submission" date="2022-01" db="UniProtKB">
        <authorList>
            <consortium name="EnsemblPlants"/>
        </authorList>
    </citation>
    <scope>IDENTIFICATION</scope>
    <source>
        <strain evidence="4">subsp. vulgare</strain>
    </source>
</reference>
<feature type="compositionally biased region" description="Basic and acidic residues" evidence="2">
    <location>
        <begin position="1"/>
        <end position="12"/>
    </location>
</feature>
<protein>
    <submittedName>
        <fullName evidence="3">Predicted protein</fullName>
    </submittedName>
</protein>
<dbReference type="CDD" id="cd14279">
    <property type="entry name" value="CUE"/>
    <property type="match status" value="1"/>
</dbReference>
<evidence type="ECO:0000256" key="1">
    <source>
        <dbReference type="SAM" id="Coils"/>
    </source>
</evidence>
<dbReference type="Gramene" id="HORVU.MOREX.r3.7HG0745790.1">
    <property type="protein sequence ID" value="HORVU.MOREX.r3.7HG0745790.1"/>
    <property type="gene ID" value="HORVU.MOREX.r3.7HG0745790"/>
</dbReference>
<evidence type="ECO:0000256" key="2">
    <source>
        <dbReference type="SAM" id="MobiDB-lite"/>
    </source>
</evidence>
<dbReference type="SMR" id="F2DMN1"/>
<feature type="coiled-coil region" evidence="1">
    <location>
        <begin position="247"/>
        <end position="274"/>
    </location>
</feature>
<keyword evidence="5" id="KW-1185">Reference proteome</keyword>
<evidence type="ECO:0000313" key="3">
    <source>
        <dbReference type="EMBL" id="BAJ96352.1"/>
    </source>
</evidence>
<evidence type="ECO:0000313" key="5">
    <source>
        <dbReference type="Proteomes" id="UP000011116"/>
    </source>
</evidence>
<accession>F2DMN1</accession>
<dbReference type="Gramene" id="HORVU.MOREX.r2.7HG0618570.1">
    <property type="protein sequence ID" value="HORVU.MOREX.r2.7HG0618570.1"/>
    <property type="gene ID" value="HORVU.MOREX.r2.7HG0618570"/>
</dbReference>
<reference evidence="5" key="2">
    <citation type="journal article" date="2012" name="Nature">
        <title>A physical, genetic and functional sequence assembly of the barley genome.</title>
        <authorList>
            <consortium name="The International Barley Genome Sequencing Consortium"/>
            <person name="Mayer K.F."/>
            <person name="Waugh R."/>
            <person name="Brown J.W."/>
            <person name="Schulman A."/>
            <person name="Langridge P."/>
            <person name="Platzer M."/>
            <person name="Fincher G.B."/>
            <person name="Muehlbauer G.J."/>
            <person name="Sato K."/>
            <person name="Close T.J."/>
            <person name="Wise R.P."/>
            <person name="Stein N."/>
        </authorList>
    </citation>
    <scope>NUCLEOTIDE SEQUENCE [LARGE SCALE GENOMIC DNA]</scope>
    <source>
        <strain evidence="5">cv. Morex</strain>
    </source>
</reference>
<dbReference type="GeneID" id="123411443"/>
<dbReference type="AlphaFoldDB" id="F2DMN1"/>
<feature type="region of interest" description="Disordered" evidence="2">
    <location>
        <begin position="1"/>
        <end position="51"/>
    </location>
</feature>
<dbReference type="PANTHER" id="PTHR31245:SF2">
    <property type="entry name" value="OS06G0642650 PROTEIN"/>
    <property type="match status" value="1"/>
</dbReference>
<dbReference type="OrthoDB" id="440455at2759"/>
<organism evidence="3">
    <name type="scientific">Hordeum vulgare subsp. vulgare</name>
    <name type="common">Domesticated barley</name>
    <dbReference type="NCBI Taxonomy" id="112509"/>
    <lineage>
        <taxon>Eukaryota</taxon>
        <taxon>Viridiplantae</taxon>
        <taxon>Streptophyta</taxon>
        <taxon>Embryophyta</taxon>
        <taxon>Tracheophyta</taxon>
        <taxon>Spermatophyta</taxon>
        <taxon>Magnoliopsida</taxon>
        <taxon>Liliopsida</taxon>
        <taxon>Poales</taxon>
        <taxon>Poaceae</taxon>
        <taxon>BOP clade</taxon>
        <taxon>Pooideae</taxon>
        <taxon>Triticodae</taxon>
        <taxon>Triticeae</taxon>
        <taxon>Hordeinae</taxon>
        <taxon>Hordeum</taxon>
    </lineage>
</organism>
<reference evidence="4" key="3">
    <citation type="submission" date="2020-10" db="EMBL/GenBank/DDBJ databases">
        <authorList>
            <person name="Scholz U."/>
            <person name="Mascher M."/>
            <person name="Fiebig A."/>
        </authorList>
    </citation>
    <scope>NUCLEOTIDE SEQUENCE [LARGE SCALE GENOMIC DNA]</scope>
    <source>
        <strain evidence="4">cv. Morex</strain>
    </source>
</reference>
<dbReference type="RefSeq" id="XP_044960317.1">
    <property type="nucleotide sequence ID" value="XM_045104382.1"/>
</dbReference>
<dbReference type="EMBL" id="AK365149">
    <property type="protein sequence ID" value="BAJ96352.1"/>
    <property type="molecule type" value="mRNA"/>
</dbReference>
<reference evidence="3" key="1">
    <citation type="journal article" date="2011" name="Plant Physiol.">
        <title>Comprehensive sequence analysis of 24,783 barley full-length cDNAs derived from 12 clone libraries.</title>
        <authorList>
            <person name="Matsumoto T."/>
            <person name="Tanaka T."/>
            <person name="Sakai H."/>
            <person name="Amano N."/>
            <person name="Kanamori H."/>
            <person name="Kurita K."/>
            <person name="Kikuta A."/>
            <person name="Kamiya K."/>
            <person name="Yamamoto M."/>
            <person name="Ikawa H."/>
            <person name="Fujii N."/>
            <person name="Hori K."/>
            <person name="Itoh T."/>
            <person name="Sato K."/>
        </authorList>
    </citation>
    <scope>NUCLEOTIDE SEQUENCE</scope>
    <source>
        <tissue evidence="3">Shoot and root</tissue>
    </source>
</reference>
<proteinExistence type="evidence at transcript level"/>
<dbReference type="HOGENOM" id="CLU_057230_0_0_1"/>
<evidence type="ECO:0000313" key="4">
    <source>
        <dbReference type="EnsemblPlants" id="HORVU.MOREX.r3.7HG0745790.1"/>
    </source>
</evidence>
<gene>
    <name evidence="4" type="primary">LOC123411443</name>
</gene>
<sequence>MYKHDPPTRHASIDPPHAVGHSSPSISLSLSPTHRRPKPASMTAKVAGGRKRGAEAFLEEDPFAALPPPLNTKRGRCSPSAAADVAELGVSMDFDPVDALQLIFPGADPQLLRGYFEASGNVLDAAIRGFKDHLASGSAPTNADAASSRVASDVPVTKMNNATNVTEWAELIVKEMSAASDLIDAKNRASRILELFDKSAANCNTPDEKQKMHEEHKILKQMLGGLLHQNGVLKRAFLIQHNRLKDYQDMVQERSQFKEIVDKYQQQIKALEERNYVLSLHLAQSDHRSGISGHRNPDVF</sequence>
<dbReference type="KEGG" id="hvg:123411443"/>
<dbReference type="PANTHER" id="PTHR31245">
    <property type="entry name" value="UBIQUITIN SYSTEM COMPONENT CUE PROTEIN"/>
    <property type="match status" value="1"/>
</dbReference>
<feature type="compositionally biased region" description="Low complexity" evidence="2">
    <location>
        <begin position="22"/>
        <end position="32"/>
    </location>
</feature>